<proteinExistence type="predicted"/>
<dbReference type="InterPro" id="IPR053197">
    <property type="entry name" value="F-box_SCFL_complex_component"/>
</dbReference>
<protein>
    <submittedName>
        <fullName evidence="2">F-box/LRR-repeat protein</fullName>
    </submittedName>
</protein>
<dbReference type="OrthoDB" id="609338at2759"/>
<dbReference type="Gene3D" id="3.80.10.10">
    <property type="entry name" value="Ribonuclease Inhibitor"/>
    <property type="match status" value="1"/>
</dbReference>
<dbReference type="InterPro" id="IPR032675">
    <property type="entry name" value="LRR_dom_sf"/>
</dbReference>
<dbReference type="AlphaFoldDB" id="A0A833VZX5"/>
<gene>
    <name evidence="2" type="ORF">FCM35_KLT16275</name>
</gene>
<organism evidence="2 3">
    <name type="scientific">Carex littledalei</name>
    <dbReference type="NCBI Taxonomy" id="544730"/>
    <lineage>
        <taxon>Eukaryota</taxon>
        <taxon>Viridiplantae</taxon>
        <taxon>Streptophyta</taxon>
        <taxon>Embryophyta</taxon>
        <taxon>Tracheophyta</taxon>
        <taxon>Spermatophyta</taxon>
        <taxon>Magnoliopsida</taxon>
        <taxon>Liliopsida</taxon>
        <taxon>Poales</taxon>
        <taxon>Cyperaceae</taxon>
        <taxon>Cyperoideae</taxon>
        <taxon>Cariceae</taxon>
        <taxon>Carex</taxon>
        <taxon>Carex subgen. Euthyceras</taxon>
    </lineage>
</organism>
<sequence>MMKDGNDYPHVCRSTFMTWILYVTKCNAKVIELNVAYKILPQCMFNSETLEELRLFVLLKDEARAINLPRLKKLELDVDSYDSDILNKLALGCPALEVLTLCSYHINIRVVSFPKLKYLNISLRGRDTCVEVIKTPNLVSLVLQGYAKHFKETCLEKMPSLMNATISLRRCYCFDVEKCNLLRDVSNVQNLELTGSTIQALIEKGLPRCPTLFNLTTLSLRYFCMICHSNEVDDILKHTPNLKKLILCGDSFYRNGDVEHECDKEVDQGSNSIKSALLQCKNLDEIEVELERINVRTKQVVNALVESLAELKTTHLILSVCYTRSTISSPIEFHRFCLSMVHGRNVLTLLGGNKFDVWSQMSNPLIQVVSV</sequence>
<dbReference type="Pfam" id="PF24758">
    <property type="entry name" value="LRR_At5g56370"/>
    <property type="match status" value="1"/>
</dbReference>
<dbReference type="SUPFAM" id="SSF52047">
    <property type="entry name" value="RNI-like"/>
    <property type="match status" value="1"/>
</dbReference>
<dbReference type="PANTHER" id="PTHR34223:SF51">
    <property type="entry name" value="OS06G0556300 PROTEIN"/>
    <property type="match status" value="1"/>
</dbReference>
<evidence type="ECO:0000259" key="1">
    <source>
        <dbReference type="Pfam" id="PF24758"/>
    </source>
</evidence>
<dbReference type="PANTHER" id="PTHR34223">
    <property type="entry name" value="OS11G0201299 PROTEIN"/>
    <property type="match status" value="1"/>
</dbReference>
<comment type="caution">
    <text evidence="2">The sequence shown here is derived from an EMBL/GenBank/DDBJ whole genome shotgun (WGS) entry which is preliminary data.</text>
</comment>
<dbReference type="Proteomes" id="UP000623129">
    <property type="component" value="Unassembled WGS sequence"/>
</dbReference>
<keyword evidence="3" id="KW-1185">Reference proteome</keyword>
<reference evidence="2" key="1">
    <citation type="submission" date="2020-01" db="EMBL/GenBank/DDBJ databases">
        <title>Genome sequence of Kobresia littledalei, the first chromosome-level genome in the family Cyperaceae.</title>
        <authorList>
            <person name="Qu G."/>
        </authorList>
    </citation>
    <scope>NUCLEOTIDE SEQUENCE</scope>
    <source>
        <strain evidence="2">C.B.Clarke</strain>
        <tissue evidence="2">Leaf</tissue>
    </source>
</reference>
<dbReference type="InterPro" id="IPR055411">
    <property type="entry name" value="LRR_FXL15/At3g58940/PEG3-like"/>
</dbReference>
<evidence type="ECO:0000313" key="3">
    <source>
        <dbReference type="Proteomes" id="UP000623129"/>
    </source>
</evidence>
<evidence type="ECO:0000313" key="2">
    <source>
        <dbReference type="EMBL" id="KAF3338804.1"/>
    </source>
</evidence>
<dbReference type="EMBL" id="SWLB01000004">
    <property type="protein sequence ID" value="KAF3338804.1"/>
    <property type="molecule type" value="Genomic_DNA"/>
</dbReference>
<name>A0A833VZX5_9POAL</name>
<feature type="domain" description="F-box/LRR-repeat protein 15/At3g58940/PEG3-like LRR" evidence="1">
    <location>
        <begin position="38"/>
        <end position="145"/>
    </location>
</feature>
<accession>A0A833VZX5</accession>